<evidence type="ECO:0000256" key="2">
    <source>
        <dbReference type="ARBA" id="ARBA00023002"/>
    </source>
</evidence>
<dbReference type="GO" id="GO:0016491">
    <property type="term" value="F:oxidoreductase activity"/>
    <property type="evidence" value="ECO:0007669"/>
    <property type="project" value="UniProtKB-KW"/>
</dbReference>
<reference evidence="3 4" key="1">
    <citation type="journal article" date="2014" name="Genome Announc.">
        <title>Draft Genome Sequence of Lutibaculum baratangense Strain AMV1T, Isolated from a Mud Volcano in Andamans, India.</title>
        <authorList>
            <person name="Singh A."/>
            <person name="Sreenivas A."/>
            <person name="Sathyanarayana Reddy G."/>
            <person name="Pinnaka A.K."/>
            <person name="Shivaji S."/>
        </authorList>
    </citation>
    <scope>NUCLEOTIDE SEQUENCE [LARGE SCALE GENOMIC DNA]</scope>
    <source>
        <strain evidence="3 4">AMV1</strain>
    </source>
</reference>
<dbReference type="Gene3D" id="1.10.1530.10">
    <property type="match status" value="1"/>
</dbReference>
<evidence type="ECO:0000256" key="1">
    <source>
        <dbReference type="ARBA" id="ARBA00006056"/>
    </source>
</evidence>
<dbReference type="PANTHER" id="PTHR11091">
    <property type="entry name" value="OXIDOREDUCTASE-RELATED"/>
    <property type="match status" value="1"/>
</dbReference>
<dbReference type="Gene3D" id="3.30.1370.60">
    <property type="entry name" value="Hypothetical oxidoreductase yiak, domain 2"/>
    <property type="match status" value="1"/>
</dbReference>
<keyword evidence="2" id="KW-0560">Oxidoreductase</keyword>
<dbReference type="InterPro" id="IPR043143">
    <property type="entry name" value="Mal/L-sulf/L-lact_DH-like_NADP"/>
</dbReference>
<dbReference type="eggNOG" id="COG2055">
    <property type="taxonomic scope" value="Bacteria"/>
</dbReference>
<gene>
    <name evidence="3" type="ORF">N177_2345</name>
</gene>
<dbReference type="RefSeq" id="WP_023432474.1">
    <property type="nucleotide sequence ID" value="NZ_AWXZ01000031.1"/>
</dbReference>
<dbReference type="AlphaFoldDB" id="V4REF0"/>
<sequence>MSHQVTNLPADLLEGFAIEVFDRCGLPREHAEAVGKSLVLANLRGVDTHGVARIPGYVGRFGPELVNPRPRFEETSRFPWAVAIDADNAMGPVVAEHAMKGALARAASFGIGGATVRRSNHFGAASLFALQAPPEGCIGIVMSPASKSLAPYGSREPLFGTNPFAVAVPAGRHAPWVLDMATSVAARGHIRLAARRNEPIPEGWALDAEGRPTTNAQDALGGVMLPFAGPKGSALAMMVDIMGGVLAGSAFAGAIRDMNTDFEAPQDVGHFFLAINLAAFMEPHEFAGRMEEAIARLKSLEPAAGFDEVLYPGELEARRTQTRLKEGIPLTPEVVKALVGVGEELGVPFPYIEAAAQHEPAARE</sequence>
<dbReference type="PATRIC" id="fig|631454.5.peg.2313"/>
<keyword evidence="4" id="KW-1185">Reference proteome</keyword>
<comment type="caution">
    <text evidence="3">The sequence shown here is derived from an EMBL/GenBank/DDBJ whole genome shotgun (WGS) entry which is preliminary data.</text>
</comment>
<evidence type="ECO:0008006" key="5">
    <source>
        <dbReference type="Google" id="ProtNLM"/>
    </source>
</evidence>
<evidence type="ECO:0000313" key="3">
    <source>
        <dbReference type="EMBL" id="ESR24511.1"/>
    </source>
</evidence>
<dbReference type="SUPFAM" id="SSF89733">
    <property type="entry name" value="L-sulfolactate dehydrogenase-like"/>
    <property type="match status" value="1"/>
</dbReference>
<dbReference type="InterPro" id="IPR043144">
    <property type="entry name" value="Mal/L-sulf/L-lact_DH-like_ah"/>
</dbReference>
<dbReference type="OrthoDB" id="9811519at2"/>
<dbReference type="Pfam" id="PF02615">
    <property type="entry name" value="Ldh_2"/>
    <property type="match status" value="1"/>
</dbReference>
<name>V4REF0_9HYPH</name>
<dbReference type="EMBL" id="AWXZ01000031">
    <property type="protein sequence ID" value="ESR24511.1"/>
    <property type="molecule type" value="Genomic_DNA"/>
</dbReference>
<accession>V4REF0</accession>
<dbReference type="STRING" id="631454.N177_2345"/>
<dbReference type="InterPro" id="IPR003767">
    <property type="entry name" value="Malate/L-lactate_DH-like"/>
</dbReference>
<organism evidence="3 4">
    <name type="scientific">Lutibaculum baratangense AMV1</name>
    <dbReference type="NCBI Taxonomy" id="631454"/>
    <lineage>
        <taxon>Bacteria</taxon>
        <taxon>Pseudomonadati</taxon>
        <taxon>Pseudomonadota</taxon>
        <taxon>Alphaproteobacteria</taxon>
        <taxon>Hyphomicrobiales</taxon>
        <taxon>Tepidamorphaceae</taxon>
        <taxon>Lutibaculum</taxon>
    </lineage>
</organism>
<protein>
    <recommendedName>
        <fullName evidence="5">Malate dehydrogenase</fullName>
    </recommendedName>
</protein>
<proteinExistence type="inferred from homology"/>
<evidence type="ECO:0000313" key="4">
    <source>
        <dbReference type="Proteomes" id="UP000017819"/>
    </source>
</evidence>
<dbReference type="Proteomes" id="UP000017819">
    <property type="component" value="Unassembled WGS sequence"/>
</dbReference>
<dbReference type="PANTHER" id="PTHR11091:SF0">
    <property type="entry name" value="MALATE DEHYDROGENASE"/>
    <property type="match status" value="1"/>
</dbReference>
<comment type="similarity">
    <text evidence="1">Belongs to the LDH2/MDH2 oxidoreductase family.</text>
</comment>
<dbReference type="InterPro" id="IPR036111">
    <property type="entry name" value="Mal/L-sulfo/L-lacto_DH-like_sf"/>
</dbReference>